<comment type="similarity">
    <text evidence="1">Belongs to the paxM FAD-dependent monooxygenase family.</text>
</comment>
<organism evidence="8 9">
    <name type="scientific">Aspergillus tanneri</name>
    <dbReference type="NCBI Taxonomy" id="1220188"/>
    <lineage>
        <taxon>Eukaryota</taxon>
        <taxon>Fungi</taxon>
        <taxon>Dikarya</taxon>
        <taxon>Ascomycota</taxon>
        <taxon>Pezizomycotina</taxon>
        <taxon>Eurotiomycetes</taxon>
        <taxon>Eurotiomycetidae</taxon>
        <taxon>Eurotiales</taxon>
        <taxon>Aspergillaceae</taxon>
        <taxon>Aspergillus</taxon>
        <taxon>Aspergillus subgen. Circumdati</taxon>
    </lineage>
</organism>
<dbReference type="AlphaFoldDB" id="A0A5M9M9X7"/>
<dbReference type="InterPro" id="IPR036188">
    <property type="entry name" value="FAD/NAD-bd_sf"/>
</dbReference>
<evidence type="ECO:0000313" key="9">
    <source>
        <dbReference type="Proteomes" id="UP000324241"/>
    </source>
</evidence>
<feature type="signal peptide" evidence="6">
    <location>
        <begin position="1"/>
        <end position="21"/>
    </location>
</feature>
<evidence type="ECO:0000256" key="2">
    <source>
        <dbReference type="ARBA" id="ARBA00022630"/>
    </source>
</evidence>
<dbReference type="InterPro" id="IPR050562">
    <property type="entry name" value="FAD_mOase_fung"/>
</dbReference>
<feature type="chain" id="PRO_5024279271" description="FAD-binding domain-containing protein" evidence="6">
    <location>
        <begin position="22"/>
        <end position="487"/>
    </location>
</feature>
<name>A0A5M9M9X7_9EURO</name>
<protein>
    <recommendedName>
        <fullName evidence="7">FAD-binding domain-containing protein</fullName>
    </recommendedName>
</protein>
<dbReference type="InterPro" id="IPR002938">
    <property type="entry name" value="FAD-bd"/>
</dbReference>
<evidence type="ECO:0000256" key="4">
    <source>
        <dbReference type="ARBA" id="ARBA00023002"/>
    </source>
</evidence>
<dbReference type="EMBL" id="QUQM01000008">
    <property type="protein sequence ID" value="KAA8641723.1"/>
    <property type="molecule type" value="Genomic_DNA"/>
</dbReference>
<evidence type="ECO:0000256" key="3">
    <source>
        <dbReference type="ARBA" id="ARBA00022827"/>
    </source>
</evidence>
<evidence type="ECO:0000259" key="7">
    <source>
        <dbReference type="Pfam" id="PF01494"/>
    </source>
</evidence>
<evidence type="ECO:0000256" key="5">
    <source>
        <dbReference type="SAM" id="Phobius"/>
    </source>
</evidence>
<dbReference type="GO" id="GO:0071949">
    <property type="term" value="F:FAD binding"/>
    <property type="evidence" value="ECO:0007669"/>
    <property type="project" value="InterPro"/>
</dbReference>
<dbReference type="Pfam" id="PF01494">
    <property type="entry name" value="FAD_binding_3"/>
    <property type="match status" value="1"/>
</dbReference>
<proteinExistence type="inferred from homology"/>
<dbReference type="VEuPathDB" id="FungiDB:EYZ11_007146"/>
<evidence type="ECO:0000256" key="6">
    <source>
        <dbReference type="SAM" id="SignalP"/>
    </source>
</evidence>
<comment type="caution">
    <text evidence="8">The sequence shown here is derived from an EMBL/GenBank/DDBJ whole genome shotgun (WGS) entry which is preliminary data.</text>
</comment>
<dbReference type="GO" id="GO:0004497">
    <property type="term" value="F:monooxygenase activity"/>
    <property type="evidence" value="ECO:0007669"/>
    <property type="project" value="InterPro"/>
</dbReference>
<dbReference type="SUPFAM" id="SSF51905">
    <property type="entry name" value="FAD/NAD(P)-binding domain"/>
    <property type="match status" value="1"/>
</dbReference>
<dbReference type="PANTHER" id="PTHR47356">
    <property type="entry name" value="FAD-DEPENDENT MONOOXYGENASE ASQG-RELATED"/>
    <property type="match status" value="1"/>
</dbReference>
<dbReference type="GeneID" id="54333363"/>
<dbReference type="PRINTS" id="PR00420">
    <property type="entry name" value="RNGMNOXGNASE"/>
</dbReference>
<dbReference type="Gene3D" id="3.50.50.60">
    <property type="entry name" value="FAD/NAD(P)-binding domain"/>
    <property type="match status" value="1"/>
</dbReference>
<keyword evidence="6" id="KW-0732">Signal</keyword>
<keyword evidence="4" id="KW-0560">Oxidoreductase</keyword>
<reference evidence="8 9" key="1">
    <citation type="submission" date="2019-08" db="EMBL/GenBank/DDBJ databases">
        <title>The genome sequence of a newly discovered highly antifungal drug resistant Aspergillus species, Aspergillus tanneri NIH 1004.</title>
        <authorList>
            <person name="Mounaud S."/>
            <person name="Singh I."/>
            <person name="Joardar V."/>
            <person name="Pakala S."/>
            <person name="Pakala S."/>
            <person name="Venepally P."/>
            <person name="Chung J.K."/>
            <person name="Losada L."/>
            <person name="Nierman W.C."/>
        </authorList>
    </citation>
    <scope>NUCLEOTIDE SEQUENCE [LARGE SCALE GENOMIC DNA]</scope>
    <source>
        <strain evidence="8 9">NIH1004</strain>
    </source>
</reference>
<keyword evidence="3" id="KW-0274">FAD</keyword>
<accession>A0A5M9M9X7</accession>
<keyword evidence="5" id="KW-0472">Membrane</keyword>
<dbReference type="Proteomes" id="UP000324241">
    <property type="component" value="Unassembled WGS sequence"/>
</dbReference>
<feature type="transmembrane region" description="Helical" evidence="5">
    <location>
        <begin position="450"/>
        <end position="471"/>
    </location>
</feature>
<keyword evidence="5" id="KW-1133">Transmembrane helix</keyword>
<gene>
    <name evidence="8" type="ORF">ATNIH1004_010662</name>
</gene>
<evidence type="ECO:0000313" key="8">
    <source>
        <dbReference type="EMBL" id="KAA8641723.1"/>
    </source>
</evidence>
<feature type="domain" description="FAD-binding" evidence="7">
    <location>
        <begin position="7"/>
        <end position="341"/>
    </location>
</feature>
<keyword evidence="5" id="KW-0812">Transmembrane</keyword>
<dbReference type="OrthoDB" id="10029326at2759"/>
<keyword evidence="2" id="KW-0285">Flavoprotein</keyword>
<dbReference type="PANTHER" id="PTHR47356:SF2">
    <property type="entry name" value="FAD-BINDING DOMAIN-CONTAINING PROTEIN-RELATED"/>
    <property type="match status" value="1"/>
</dbReference>
<dbReference type="RefSeq" id="XP_033421085.1">
    <property type="nucleotide sequence ID" value="XM_033575230.1"/>
</dbReference>
<evidence type="ECO:0000256" key="1">
    <source>
        <dbReference type="ARBA" id="ARBA00007992"/>
    </source>
</evidence>
<sequence>MASGPFKVIIIGGSIAGLTLAHCLDKAGIDYVVLEKRKEVTPQEGASILILPHGGRILDQLGVFNALEAHVQPLHTAHISYPDGFKHTNRSPQVLADRFGVPMALVERRNLLKVLYDTLPDRSRVQVDKKVLALEHEQGSLVTVQVEDGAIYKGSLVVGADGVHSRVRSELWRLADKEKPGAIKDKEKSSMTVKYACVFGISNSVSNLVPGEQISTLNDGRSFLTFPGKSGRVFWFLMNKLERKYAYSEVPRLTSEDAKRMAEQYVDDHIWNGVHFKDIWDKREVFGATNLEENIFQTWHWGRVLCLGDSMHKMAPNTGQGANCAIEDAALLTNYLRQSINSTKESTKENRKLSDEKLSTVLEQFSQDRIERLQSIYRLARVVVRLHARQNLFLRLMGRYYLPHTGDLPADMASKSIAGGVYLDFLPLPGRSGPGWKHFASKTHSLPRSLTLFSALVLILGIAFWTGRGILLPSIQGLGLIETSIHS</sequence>